<reference evidence="4 5" key="1">
    <citation type="journal article" date="2020" name="Mol. Plant">
        <title>The Chromosome-Based Rubber Tree Genome Provides New Insights into Spurge Genome Evolution and Rubber Biosynthesis.</title>
        <authorList>
            <person name="Liu J."/>
            <person name="Shi C."/>
            <person name="Shi C.C."/>
            <person name="Li W."/>
            <person name="Zhang Q.J."/>
            <person name="Zhang Y."/>
            <person name="Li K."/>
            <person name="Lu H.F."/>
            <person name="Shi C."/>
            <person name="Zhu S.T."/>
            <person name="Xiao Z.Y."/>
            <person name="Nan H."/>
            <person name="Yue Y."/>
            <person name="Zhu X.G."/>
            <person name="Wu Y."/>
            <person name="Hong X.N."/>
            <person name="Fan G.Y."/>
            <person name="Tong Y."/>
            <person name="Zhang D."/>
            <person name="Mao C.L."/>
            <person name="Liu Y.L."/>
            <person name="Hao S.J."/>
            <person name="Liu W.Q."/>
            <person name="Lv M.Q."/>
            <person name="Zhang H.B."/>
            <person name="Liu Y."/>
            <person name="Hu-Tang G.R."/>
            <person name="Wang J.P."/>
            <person name="Wang J.H."/>
            <person name="Sun Y.H."/>
            <person name="Ni S.B."/>
            <person name="Chen W.B."/>
            <person name="Zhang X.C."/>
            <person name="Jiao Y.N."/>
            <person name="Eichler E.E."/>
            <person name="Li G.H."/>
            <person name="Liu X."/>
            <person name="Gao L.Z."/>
        </authorList>
    </citation>
    <scope>NUCLEOTIDE SEQUENCE [LARGE SCALE GENOMIC DNA]</scope>
    <source>
        <strain evidence="5">cv. GT1</strain>
        <tissue evidence="4">Leaf</tissue>
    </source>
</reference>
<dbReference type="CDD" id="cd00475">
    <property type="entry name" value="Cis_IPPS"/>
    <property type="match status" value="1"/>
</dbReference>
<name>A0A6A6MFT9_HEVBR</name>
<sequence length="296" mass="33997">MEIYTGQRPSVFKLFGKFMRKGLYRILTQGPIPTHLAFILDGNRRFAKKHKMNEAEGYKAGYLALLKTLTYCYELGVRYVTIYAFSIDNFRRQPQEVQCVMNLMMEKIEEIIVEESIMNAYDVGVRIVGNLKLLDEPIRIAAEKIMRATANNSRFVLLIAIAYSSTDEIVHAVEESSKDKLNSNEVCNNGIEAEQEFKEANGTGNSVIPVQKTESYSGINLVDLEKNTYVNPYPDVLIRTSGLSRLSNYLLWQTSNCILYSPFALWPEIGLGHLVWTVMDFQRHHSYLKKHKEYLK</sequence>
<dbReference type="EC" id="2.5.1.-" evidence="3"/>
<evidence type="ECO:0000256" key="1">
    <source>
        <dbReference type="ARBA" id="ARBA00005432"/>
    </source>
</evidence>
<dbReference type="GO" id="GO:0005783">
    <property type="term" value="C:endoplasmic reticulum"/>
    <property type="evidence" value="ECO:0007669"/>
    <property type="project" value="TreeGrafter"/>
</dbReference>
<organism evidence="4 5">
    <name type="scientific">Hevea brasiliensis</name>
    <name type="common">Para rubber tree</name>
    <name type="synonym">Siphonia brasiliensis</name>
    <dbReference type="NCBI Taxonomy" id="3981"/>
    <lineage>
        <taxon>Eukaryota</taxon>
        <taxon>Viridiplantae</taxon>
        <taxon>Streptophyta</taxon>
        <taxon>Embryophyta</taxon>
        <taxon>Tracheophyta</taxon>
        <taxon>Spermatophyta</taxon>
        <taxon>Magnoliopsida</taxon>
        <taxon>eudicotyledons</taxon>
        <taxon>Gunneridae</taxon>
        <taxon>Pentapetalae</taxon>
        <taxon>rosids</taxon>
        <taxon>fabids</taxon>
        <taxon>Malpighiales</taxon>
        <taxon>Euphorbiaceae</taxon>
        <taxon>Crotonoideae</taxon>
        <taxon>Micrandreae</taxon>
        <taxon>Hevea</taxon>
    </lineage>
</organism>
<evidence type="ECO:0000313" key="5">
    <source>
        <dbReference type="Proteomes" id="UP000467840"/>
    </source>
</evidence>
<dbReference type="InterPro" id="IPR036424">
    <property type="entry name" value="UPP_synth-like_sf"/>
</dbReference>
<dbReference type="PROSITE" id="PS01066">
    <property type="entry name" value="UPP_SYNTHASE"/>
    <property type="match status" value="1"/>
</dbReference>
<dbReference type="OrthoDB" id="886530at2759"/>
<dbReference type="GO" id="GO:0045547">
    <property type="term" value="F:ditrans,polycis-polyprenyl diphosphate synthase [(2E,6E)-farnesyl diphosphate specific] activity"/>
    <property type="evidence" value="ECO:0007669"/>
    <property type="project" value="TreeGrafter"/>
</dbReference>
<evidence type="ECO:0000313" key="4">
    <source>
        <dbReference type="EMBL" id="KAF2310859.1"/>
    </source>
</evidence>
<comment type="similarity">
    <text evidence="1 3">Belongs to the UPP synthase family.</text>
</comment>
<dbReference type="AlphaFoldDB" id="A0A6A6MFT9"/>
<dbReference type="PANTHER" id="PTHR10291:SF43">
    <property type="entry name" value="DEHYDRODOLICHYL DIPHOSPHATE SYNTHASE COMPLEX SUBUNIT DHDDS"/>
    <property type="match status" value="1"/>
</dbReference>
<dbReference type="InterPro" id="IPR018520">
    <property type="entry name" value="UPP_synth-like_CS"/>
</dbReference>
<evidence type="ECO:0000256" key="3">
    <source>
        <dbReference type="RuleBase" id="RU363018"/>
    </source>
</evidence>
<dbReference type="EMBL" id="JAAGAX010000006">
    <property type="protein sequence ID" value="KAF2310859.1"/>
    <property type="molecule type" value="Genomic_DNA"/>
</dbReference>
<proteinExistence type="inferred from homology"/>
<evidence type="ECO:0000256" key="2">
    <source>
        <dbReference type="ARBA" id="ARBA00022679"/>
    </source>
</evidence>
<comment type="caution">
    <text evidence="4">The sequence shown here is derived from an EMBL/GenBank/DDBJ whole genome shotgun (WGS) entry which is preliminary data.</text>
</comment>
<dbReference type="SUPFAM" id="SSF64005">
    <property type="entry name" value="Undecaprenyl diphosphate synthase"/>
    <property type="match status" value="1"/>
</dbReference>
<protein>
    <recommendedName>
        <fullName evidence="3">Alkyl transferase</fullName>
        <ecNumber evidence="3">2.5.1.-</ecNumber>
    </recommendedName>
</protein>
<dbReference type="InterPro" id="IPR001441">
    <property type="entry name" value="UPP_synth-like"/>
</dbReference>
<keyword evidence="5" id="KW-1185">Reference proteome</keyword>
<dbReference type="Proteomes" id="UP000467840">
    <property type="component" value="Chromosome 14"/>
</dbReference>
<keyword evidence="2 3" id="KW-0808">Transferase</keyword>
<dbReference type="Pfam" id="PF01255">
    <property type="entry name" value="Prenyltransf"/>
    <property type="match status" value="1"/>
</dbReference>
<accession>A0A6A6MFT9</accession>
<dbReference type="PANTHER" id="PTHR10291">
    <property type="entry name" value="DEHYDRODOLICHYL DIPHOSPHATE SYNTHASE FAMILY MEMBER"/>
    <property type="match status" value="1"/>
</dbReference>
<gene>
    <name evidence="4" type="ORF">GH714_017751</name>
</gene>
<dbReference type="NCBIfam" id="TIGR00055">
    <property type="entry name" value="uppS"/>
    <property type="match status" value="1"/>
</dbReference>
<dbReference type="Gene3D" id="3.40.1180.10">
    <property type="entry name" value="Decaprenyl diphosphate synthase-like"/>
    <property type="match status" value="1"/>
</dbReference>
<dbReference type="GO" id="GO:0016094">
    <property type="term" value="P:polyprenol biosynthetic process"/>
    <property type="evidence" value="ECO:0007669"/>
    <property type="project" value="TreeGrafter"/>
</dbReference>